<feature type="transmembrane region" description="Helical" evidence="11">
    <location>
        <begin position="249"/>
        <end position="269"/>
    </location>
</feature>
<evidence type="ECO:0000256" key="6">
    <source>
        <dbReference type="ARBA" id="ARBA00022741"/>
    </source>
</evidence>
<dbReference type="GO" id="GO:0034040">
    <property type="term" value="F:ATPase-coupled lipid transmembrane transporter activity"/>
    <property type="evidence" value="ECO:0007669"/>
    <property type="project" value="TreeGrafter"/>
</dbReference>
<dbReference type="InterPro" id="IPR027417">
    <property type="entry name" value="P-loop_NTPase"/>
</dbReference>
<keyword evidence="3" id="KW-1003">Cell membrane</keyword>
<evidence type="ECO:0000256" key="4">
    <source>
        <dbReference type="ARBA" id="ARBA00022519"/>
    </source>
</evidence>
<evidence type="ECO:0000259" key="12">
    <source>
        <dbReference type="PROSITE" id="PS50893"/>
    </source>
</evidence>
<dbReference type="Proteomes" id="UP000549971">
    <property type="component" value="Unassembled WGS sequence"/>
</dbReference>
<dbReference type="Pfam" id="PF00664">
    <property type="entry name" value="ABC_membrane"/>
    <property type="match status" value="1"/>
</dbReference>
<dbReference type="GO" id="GO:0005886">
    <property type="term" value="C:plasma membrane"/>
    <property type="evidence" value="ECO:0007669"/>
    <property type="project" value="UniProtKB-SubCell"/>
</dbReference>
<dbReference type="AlphaFoldDB" id="A0A7W9J1W7"/>
<reference evidence="14 15" key="1">
    <citation type="submission" date="2020-08" db="EMBL/GenBank/DDBJ databases">
        <title>Sequencing the genomes of 1000 actinobacteria strains.</title>
        <authorList>
            <person name="Klenk H.-P."/>
        </authorList>
    </citation>
    <scope>NUCLEOTIDE SEQUENCE [LARGE SCALE GENOMIC DNA]</scope>
    <source>
        <strain evidence="14 15">DSM 28967</strain>
    </source>
</reference>
<dbReference type="PROSITE" id="PS50893">
    <property type="entry name" value="ABC_TRANSPORTER_2"/>
    <property type="match status" value="1"/>
</dbReference>
<keyword evidence="15" id="KW-1185">Reference proteome</keyword>
<evidence type="ECO:0000256" key="11">
    <source>
        <dbReference type="SAM" id="Phobius"/>
    </source>
</evidence>
<dbReference type="RefSeq" id="WP_184793408.1">
    <property type="nucleotide sequence ID" value="NZ_JACHMY010000001.1"/>
</dbReference>
<feature type="transmembrane region" description="Helical" evidence="11">
    <location>
        <begin position="138"/>
        <end position="156"/>
    </location>
</feature>
<name>A0A7W9J1W7_9ACTN</name>
<dbReference type="GO" id="GO:0140359">
    <property type="term" value="F:ABC-type transporter activity"/>
    <property type="evidence" value="ECO:0007669"/>
    <property type="project" value="InterPro"/>
</dbReference>
<dbReference type="FunFam" id="3.40.50.300:FF:000221">
    <property type="entry name" value="Multidrug ABC transporter ATP-binding protein"/>
    <property type="match status" value="1"/>
</dbReference>
<feature type="transmembrane region" description="Helical" evidence="11">
    <location>
        <begin position="222"/>
        <end position="243"/>
    </location>
</feature>
<dbReference type="SUPFAM" id="SSF52540">
    <property type="entry name" value="P-loop containing nucleoside triphosphate hydrolases"/>
    <property type="match status" value="1"/>
</dbReference>
<comment type="similarity">
    <text evidence="10">Belongs to the ABC transporter superfamily. Siderophore-Fe(3+) uptake transporter (SIUT) (TC 3.A.1.21) family.</text>
</comment>
<sequence>MFSTAVLGVGVSLSVPLVTRAIIDGPVTRRELDLLFPLAFLALGLSISEVLLVWARRWAQSRAVSDLEATLRHDLYVRLQTLPMEFHNRWQSGQLLSRVTVDLSTIRRFMGFGLLFLVINILQLIVVTILLLRLYWPLGVVVVVAAVPIIVVSLKFEKKYLAISRRVQDQQGDLATSIEESALGFRVIKAFGRREHVKAQFDNGAVKLYGTSVEKVRLASRFWTFLEVIPNLTLVIVLLLGALAVGRDAITLGTLVAFITLMLSLIWPVESLGTILAMAQEAMTSADRISEILDTRSTIESGPEQLENPQGHLRFENVSFRFSPDSDDVLHDINLDLTPGTTLALVGATGSGKTTLTSLVPRLYDVTGGRITIDGHDVRDLDLKSLRSAVASAFDDPTLFSMSVRENITLGRPDATDADVQQALEIAQATFANDLPWGLDTRVGEQGMSLSGGQRQRLALARAVLAKPAVLVLDDTLSALDVHTEALVEEALRNVLSATTGIVVAHRASTVMLADQVALLEDGTITHVGTHHELLATVPAYRQLLAAEEEEVHA</sequence>
<evidence type="ECO:0000256" key="5">
    <source>
        <dbReference type="ARBA" id="ARBA00022692"/>
    </source>
</evidence>
<dbReference type="InterPro" id="IPR036640">
    <property type="entry name" value="ABC1_TM_sf"/>
</dbReference>
<evidence type="ECO:0000259" key="13">
    <source>
        <dbReference type="PROSITE" id="PS50929"/>
    </source>
</evidence>
<dbReference type="PROSITE" id="PS00211">
    <property type="entry name" value="ABC_TRANSPORTER_1"/>
    <property type="match status" value="1"/>
</dbReference>
<evidence type="ECO:0000256" key="8">
    <source>
        <dbReference type="ARBA" id="ARBA00022989"/>
    </source>
</evidence>
<keyword evidence="8 11" id="KW-1133">Transmembrane helix</keyword>
<keyword evidence="9 11" id="KW-0472">Membrane</keyword>
<dbReference type="Gene3D" id="3.40.50.300">
    <property type="entry name" value="P-loop containing nucleotide triphosphate hydrolases"/>
    <property type="match status" value="1"/>
</dbReference>
<dbReference type="InterPro" id="IPR039421">
    <property type="entry name" value="Type_1_exporter"/>
</dbReference>
<dbReference type="SMART" id="SM00382">
    <property type="entry name" value="AAA"/>
    <property type="match status" value="1"/>
</dbReference>
<feature type="domain" description="ABC transporter" evidence="12">
    <location>
        <begin position="313"/>
        <end position="547"/>
    </location>
</feature>
<proteinExistence type="inferred from homology"/>
<feature type="domain" description="ABC transmembrane type-1" evidence="13">
    <location>
        <begin position="1"/>
        <end position="281"/>
    </location>
</feature>
<evidence type="ECO:0000256" key="3">
    <source>
        <dbReference type="ARBA" id="ARBA00022475"/>
    </source>
</evidence>
<keyword evidence="4" id="KW-0997">Cell inner membrane</keyword>
<organism evidence="14 15">
    <name type="scientific">Kribbella italica</name>
    <dbReference type="NCBI Taxonomy" id="1540520"/>
    <lineage>
        <taxon>Bacteria</taxon>
        <taxon>Bacillati</taxon>
        <taxon>Actinomycetota</taxon>
        <taxon>Actinomycetes</taxon>
        <taxon>Propionibacteriales</taxon>
        <taxon>Kribbellaceae</taxon>
        <taxon>Kribbella</taxon>
    </lineage>
</organism>
<dbReference type="PANTHER" id="PTHR24221">
    <property type="entry name" value="ATP-BINDING CASSETTE SUB-FAMILY B"/>
    <property type="match status" value="1"/>
</dbReference>
<feature type="transmembrane region" description="Helical" evidence="11">
    <location>
        <begin position="112"/>
        <end position="132"/>
    </location>
</feature>
<comment type="subcellular location">
    <subcellularLocation>
        <location evidence="1">Cell inner membrane</location>
        <topology evidence="1">Multi-pass membrane protein</topology>
    </subcellularLocation>
</comment>
<dbReference type="EMBL" id="JACHMY010000001">
    <property type="protein sequence ID" value="MBB5833532.1"/>
    <property type="molecule type" value="Genomic_DNA"/>
</dbReference>
<dbReference type="GO" id="GO:0005524">
    <property type="term" value="F:ATP binding"/>
    <property type="evidence" value="ECO:0007669"/>
    <property type="project" value="UniProtKB-KW"/>
</dbReference>
<comment type="caution">
    <text evidence="14">The sequence shown here is derived from an EMBL/GenBank/DDBJ whole genome shotgun (WGS) entry which is preliminary data.</text>
</comment>
<evidence type="ECO:0000256" key="1">
    <source>
        <dbReference type="ARBA" id="ARBA00004429"/>
    </source>
</evidence>
<keyword evidence="5 11" id="KW-0812">Transmembrane</keyword>
<feature type="transmembrane region" description="Helical" evidence="11">
    <location>
        <begin position="36"/>
        <end position="55"/>
    </location>
</feature>
<evidence type="ECO:0000256" key="10">
    <source>
        <dbReference type="ARBA" id="ARBA00023455"/>
    </source>
</evidence>
<dbReference type="Gene3D" id="1.20.1560.10">
    <property type="entry name" value="ABC transporter type 1, transmembrane domain"/>
    <property type="match status" value="1"/>
</dbReference>
<gene>
    <name evidence="14" type="ORF">HDA39_000266</name>
</gene>
<dbReference type="SUPFAM" id="SSF90123">
    <property type="entry name" value="ABC transporter transmembrane region"/>
    <property type="match status" value="1"/>
</dbReference>
<keyword evidence="2" id="KW-0813">Transport</keyword>
<evidence type="ECO:0000313" key="15">
    <source>
        <dbReference type="Proteomes" id="UP000549971"/>
    </source>
</evidence>
<dbReference type="Pfam" id="PF00005">
    <property type="entry name" value="ABC_tran"/>
    <property type="match status" value="1"/>
</dbReference>
<evidence type="ECO:0000256" key="7">
    <source>
        <dbReference type="ARBA" id="ARBA00022840"/>
    </source>
</evidence>
<dbReference type="PROSITE" id="PS50929">
    <property type="entry name" value="ABC_TM1F"/>
    <property type="match status" value="1"/>
</dbReference>
<dbReference type="InterPro" id="IPR003439">
    <property type="entry name" value="ABC_transporter-like_ATP-bd"/>
</dbReference>
<keyword evidence="6" id="KW-0547">Nucleotide-binding</keyword>
<dbReference type="InterPro" id="IPR003593">
    <property type="entry name" value="AAA+_ATPase"/>
</dbReference>
<evidence type="ECO:0000256" key="2">
    <source>
        <dbReference type="ARBA" id="ARBA00022448"/>
    </source>
</evidence>
<evidence type="ECO:0000256" key="9">
    <source>
        <dbReference type="ARBA" id="ARBA00023136"/>
    </source>
</evidence>
<dbReference type="GO" id="GO:0016887">
    <property type="term" value="F:ATP hydrolysis activity"/>
    <property type="evidence" value="ECO:0007669"/>
    <property type="project" value="InterPro"/>
</dbReference>
<dbReference type="PANTHER" id="PTHR24221:SF654">
    <property type="entry name" value="ATP-BINDING CASSETTE SUB-FAMILY B MEMBER 6"/>
    <property type="match status" value="1"/>
</dbReference>
<protein>
    <submittedName>
        <fullName evidence="14">ATP-binding cassette subfamily B protein</fullName>
    </submittedName>
</protein>
<dbReference type="InterPro" id="IPR017871">
    <property type="entry name" value="ABC_transporter-like_CS"/>
</dbReference>
<accession>A0A7W9J1W7</accession>
<evidence type="ECO:0000313" key="14">
    <source>
        <dbReference type="EMBL" id="MBB5833532.1"/>
    </source>
</evidence>
<dbReference type="CDD" id="cd18543">
    <property type="entry name" value="ABC_6TM_Rv0194_D1_like"/>
    <property type="match status" value="1"/>
</dbReference>
<dbReference type="InterPro" id="IPR011527">
    <property type="entry name" value="ABC1_TM_dom"/>
</dbReference>
<keyword evidence="7 14" id="KW-0067">ATP-binding</keyword>